<accession>A0AAP6JEK1</accession>
<keyword evidence="3" id="KW-1185">Reference proteome</keyword>
<feature type="transmembrane region" description="Helical" evidence="1">
    <location>
        <begin position="12"/>
        <end position="35"/>
    </location>
</feature>
<keyword evidence="1" id="KW-1133">Transmembrane helix</keyword>
<dbReference type="RefSeq" id="WP_346051184.1">
    <property type="nucleotide sequence ID" value="NZ_JAYGII010000011.1"/>
</dbReference>
<dbReference type="Proteomes" id="UP001302316">
    <property type="component" value="Unassembled WGS sequence"/>
</dbReference>
<evidence type="ECO:0000313" key="3">
    <source>
        <dbReference type="Proteomes" id="UP001302316"/>
    </source>
</evidence>
<keyword evidence="1" id="KW-0472">Membrane</keyword>
<keyword evidence="1" id="KW-0812">Transmembrane</keyword>
<proteinExistence type="predicted"/>
<evidence type="ECO:0000256" key="1">
    <source>
        <dbReference type="SAM" id="Phobius"/>
    </source>
</evidence>
<gene>
    <name evidence="2" type="ORF">VCB98_06960</name>
</gene>
<protein>
    <submittedName>
        <fullName evidence="2">Uncharacterized protein</fullName>
    </submittedName>
</protein>
<reference evidence="2 3" key="1">
    <citation type="submission" date="2023-12" db="EMBL/GenBank/DDBJ databases">
        <title>Whole-genome sequencing of halo(alkali)philic microorganisms from hypersaline lakes.</title>
        <authorList>
            <person name="Sorokin D.Y."/>
            <person name="Merkel A.Y."/>
            <person name="Messina E."/>
            <person name="Yakimov M."/>
        </authorList>
    </citation>
    <scope>NUCLEOTIDE SEQUENCE [LARGE SCALE GENOMIC DNA]</scope>
    <source>
        <strain evidence="2 3">AB-CW1</strain>
    </source>
</reference>
<organism evidence="2 3">
    <name type="scientific">Natronospira elongata</name>
    <dbReference type="NCBI Taxonomy" id="3110268"/>
    <lineage>
        <taxon>Bacteria</taxon>
        <taxon>Pseudomonadati</taxon>
        <taxon>Pseudomonadota</taxon>
        <taxon>Gammaproteobacteria</taxon>
        <taxon>Natronospirales</taxon>
        <taxon>Natronospiraceae</taxon>
        <taxon>Natronospira</taxon>
    </lineage>
</organism>
<dbReference type="EMBL" id="JAYGII010000011">
    <property type="protein sequence ID" value="MEA5445555.1"/>
    <property type="molecule type" value="Genomic_DNA"/>
</dbReference>
<evidence type="ECO:0000313" key="2">
    <source>
        <dbReference type="EMBL" id="MEA5445555.1"/>
    </source>
</evidence>
<comment type="caution">
    <text evidence="2">The sequence shown here is derived from an EMBL/GenBank/DDBJ whole genome shotgun (WGS) entry which is preliminary data.</text>
</comment>
<name>A0AAP6JEK1_9GAMM</name>
<sequence>MSGAIAPITPWVPVLGMIASGILGFAAAFIPTWWARKEERNQSYQARHRERMERAYRLALAVRNDYGSMFSQVLRHVHTGSKFEFSDNREIAPLLELEMLVTLYLDELSDSWASLKVSTEQFGKELARVVSGELDANKLTEKQKVCDEFVRLHGDVQRAIQELQRDISKNVVP</sequence>
<dbReference type="AlphaFoldDB" id="A0AAP6JEK1"/>